<accession>A0A1F5V2Y7</accession>
<sequence>MHPTDFIYVVESKRGVREALVSVWKTAMAAGWTVVGDYDLTSLLVASGSPKEIKSIDICRPELARPFVGAEMLTALCMPCSVLIYSDNGVTKLAAMRPSVVMPKLFEKATQAVGDLAEQVDHELKDILEKAK</sequence>
<dbReference type="AlphaFoldDB" id="A0A1F5V2Y7"/>
<comment type="caution">
    <text evidence="2">The sequence shown here is derived from an EMBL/GenBank/DDBJ whole genome shotgun (WGS) entry which is preliminary data.</text>
</comment>
<organism evidence="2 3">
    <name type="scientific">Fraserbacteria sp. (strain RBG_16_55_9)</name>
    <dbReference type="NCBI Taxonomy" id="1817864"/>
    <lineage>
        <taxon>Bacteria</taxon>
        <taxon>Candidatus Fraseribacteriota</taxon>
    </lineage>
</organism>
<evidence type="ECO:0000259" key="1">
    <source>
        <dbReference type="Pfam" id="PF03625"/>
    </source>
</evidence>
<dbReference type="CDD" id="cd14797">
    <property type="entry name" value="DUF302"/>
    <property type="match status" value="1"/>
</dbReference>
<dbReference type="EMBL" id="MFGX01000002">
    <property type="protein sequence ID" value="OGF57755.1"/>
    <property type="molecule type" value="Genomic_DNA"/>
</dbReference>
<dbReference type="SUPFAM" id="SSF103247">
    <property type="entry name" value="TT1751-like"/>
    <property type="match status" value="1"/>
</dbReference>
<dbReference type="InterPro" id="IPR035923">
    <property type="entry name" value="TT1751-like_sf"/>
</dbReference>
<dbReference type="Proteomes" id="UP000179157">
    <property type="component" value="Unassembled WGS sequence"/>
</dbReference>
<feature type="domain" description="DUF302" evidence="1">
    <location>
        <begin position="52"/>
        <end position="98"/>
    </location>
</feature>
<dbReference type="Gene3D" id="3.30.310.70">
    <property type="entry name" value="TT1751-like domain"/>
    <property type="match status" value="1"/>
</dbReference>
<dbReference type="InterPro" id="IPR005180">
    <property type="entry name" value="DUF302"/>
</dbReference>
<protein>
    <recommendedName>
        <fullName evidence="1">DUF302 domain-containing protein</fullName>
    </recommendedName>
</protein>
<name>A0A1F5V2Y7_FRAXR</name>
<gene>
    <name evidence="2" type="ORF">A2Z21_07595</name>
</gene>
<dbReference type="Pfam" id="PF03625">
    <property type="entry name" value="DUF302"/>
    <property type="match status" value="1"/>
</dbReference>
<evidence type="ECO:0000313" key="2">
    <source>
        <dbReference type="EMBL" id="OGF57755.1"/>
    </source>
</evidence>
<evidence type="ECO:0000313" key="3">
    <source>
        <dbReference type="Proteomes" id="UP000179157"/>
    </source>
</evidence>
<reference evidence="2 3" key="1">
    <citation type="journal article" date="2016" name="Nat. Commun.">
        <title>Thousands of microbial genomes shed light on interconnected biogeochemical processes in an aquifer system.</title>
        <authorList>
            <person name="Anantharaman K."/>
            <person name="Brown C.T."/>
            <person name="Hug L.A."/>
            <person name="Sharon I."/>
            <person name="Castelle C.J."/>
            <person name="Probst A.J."/>
            <person name="Thomas B.C."/>
            <person name="Singh A."/>
            <person name="Wilkins M.J."/>
            <person name="Karaoz U."/>
            <person name="Brodie E.L."/>
            <person name="Williams K.H."/>
            <person name="Hubbard S.S."/>
            <person name="Banfield J.F."/>
        </authorList>
    </citation>
    <scope>NUCLEOTIDE SEQUENCE [LARGE SCALE GENOMIC DNA]</scope>
    <source>
        <strain evidence="3">RBG_16_55_9</strain>
    </source>
</reference>
<proteinExistence type="predicted"/>